<dbReference type="InterPro" id="IPR004017">
    <property type="entry name" value="Cys_rich_dom"/>
</dbReference>
<evidence type="ECO:0000256" key="4">
    <source>
        <dbReference type="ARBA" id="ARBA00023004"/>
    </source>
</evidence>
<evidence type="ECO:0000256" key="6">
    <source>
        <dbReference type="PIRNR" id="PIRNR000139"/>
    </source>
</evidence>
<dbReference type="Pfam" id="PF02754">
    <property type="entry name" value="CCG"/>
    <property type="match status" value="2"/>
</dbReference>
<keyword evidence="5 6" id="KW-0411">Iron-sulfur</keyword>
<comment type="function">
    <text evidence="6">Component of a complex that catalyzes the oxidation of glycolate to glyoxylate.</text>
</comment>
<comment type="cofactor">
    <cofactor evidence="6">
        <name>[4Fe-4S] cluster</name>
        <dbReference type="ChEBI" id="CHEBI:49883"/>
    </cofactor>
    <text evidence="6">Binds 2 [4Fe-4S] clusters.</text>
</comment>
<dbReference type="InterPro" id="IPR009051">
    <property type="entry name" value="Helical_ferredxn"/>
</dbReference>
<dbReference type="NCBIfam" id="NF008434">
    <property type="entry name" value="PRK11274.1"/>
    <property type="match status" value="1"/>
</dbReference>
<comment type="caution">
    <text evidence="8">The sequence shown here is derived from an EMBL/GenBank/DDBJ whole genome shotgun (WGS) entry which is preliminary data.</text>
</comment>
<evidence type="ECO:0000256" key="2">
    <source>
        <dbReference type="ARBA" id="ARBA00022723"/>
    </source>
</evidence>
<dbReference type="Pfam" id="PF12838">
    <property type="entry name" value="Fer4_7"/>
    <property type="match status" value="1"/>
</dbReference>
<dbReference type="OrthoDB" id="9765258at2"/>
<dbReference type="RefSeq" id="WP_069441600.1">
    <property type="nucleotide sequence ID" value="NZ_LPWF01000024.1"/>
</dbReference>
<comment type="catalytic activity">
    <reaction evidence="6">
        <text>glycolate + A = glyoxylate + AH2</text>
        <dbReference type="Rhea" id="RHEA:21264"/>
        <dbReference type="ChEBI" id="CHEBI:13193"/>
        <dbReference type="ChEBI" id="CHEBI:17499"/>
        <dbReference type="ChEBI" id="CHEBI:29805"/>
        <dbReference type="ChEBI" id="CHEBI:36655"/>
        <dbReference type="EC" id="1.1.99.14"/>
    </reaction>
</comment>
<dbReference type="SUPFAM" id="SSF54862">
    <property type="entry name" value="4Fe-4S ferredoxins"/>
    <property type="match status" value="1"/>
</dbReference>
<evidence type="ECO:0000313" key="9">
    <source>
        <dbReference type="Proteomes" id="UP000094472"/>
    </source>
</evidence>
<dbReference type="GO" id="GO:0051539">
    <property type="term" value="F:4 iron, 4 sulfur cluster binding"/>
    <property type="evidence" value="ECO:0007669"/>
    <property type="project" value="UniProtKB-UniRule"/>
</dbReference>
<keyword evidence="9" id="KW-1185">Reference proteome</keyword>
<gene>
    <name evidence="8" type="ORF">AUC69_01270</name>
</gene>
<keyword evidence="4 6" id="KW-0408">Iron</keyword>
<dbReference type="AlphaFoldDB" id="A0A1E3VWZ5"/>
<evidence type="ECO:0000256" key="5">
    <source>
        <dbReference type="ARBA" id="ARBA00023014"/>
    </source>
</evidence>
<accession>A0A1E3VWZ5</accession>
<dbReference type="PANTHER" id="PTHR32479:SF17">
    <property type="entry name" value="GLYCOLATE OXIDASE IRON-SULFUR SUBUNIT"/>
    <property type="match status" value="1"/>
</dbReference>
<feature type="domain" description="4Fe-4S ferredoxin-type" evidence="7">
    <location>
        <begin position="14"/>
        <end position="45"/>
    </location>
</feature>
<evidence type="ECO:0000259" key="7">
    <source>
        <dbReference type="PROSITE" id="PS51379"/>
    </source>
</evidence>
<dbReference type="PROSITE" id="PS00198">
    <property type="entry name" value="4FE4S_FER_1"/>
    <property type="match status" value="2"/>
</dbReference>
<keyword evidence="1 6" id="KW-0004">4Fe-4S</keyword>
<proteinExistence type="predicted"/>
<keyword evidence="3" id="KW-0677">Repeat</keyword>
<keyword evidence="6" id="KW-0249">Electron transport</keyword>
<dbReference type="EMBL" id="LPWF01000024">
    <property type="protein sequence ID" value="ODR97781.1"/>
    <property type="molecule type" value="Genomic_DNA"/>
</dbReference>
<feature type="domain" description="4Fe-4S ferredoxin-type" evidence="7">
    <location>
        <begin position="65"/>
        <end position="95"/>
    </location>
</feature>
<organism evidence="8 9">
    <name type="scientific">Methyloceanibacter superfactus</name>
    <dbReference type="NCBI Taxonomy" id="1774969"/>
    <lineage>
        <taxon>Bacteria</taxon>
        <taxon>Pseudomonadati</taxon>
        <taxon>Pseudomonadota</taxon>
        <taxon>Alphaproteobacteria</taxon>
        <taxon>Hyphomicrobiales</taxon>
        <taxon>Hyphomicrobiaceae</taxon>
        <taxon>Methyloceanibacter</taxon>
    </lineage>
</organism>
<evidence type="ECO:0000256" key="1">
    <source>
        <dbReference type="ARBA" id="ARBA00022485"/>
    </source>
</evidence>
<dbReference type="PROSITE" id="PS51379">
    <property type="entry name" value="4FE4S_FER_2"/>
    <property type="match status" value="2"/>
</dbReference>
<comment type="catalytic activity">
    <reaction evidence="6">
        <text>(R)-lactate + A = pyruvate + AH2</text>
        <dbReference type="Rhea" id="RHEA:15089"/>
        <dbReference type="ChEBI" id="CHEBI:13193"/>
        <dbReference type="ChEBI" id="CHEBI:15361"/>
        <dbReference type="ChEBI" id="CHEBI:16004"/>
        <dbReference type="ChEBI" id="CHEBI:17499"/>
    </reaction>
</comment>
<protein>
    <recommendedName>
        <fullName evidence="6">Glycolate oxidase iron-sulfur subunit</fullName>
        <ecNumber evidence="6">1.1.99.14</ecNumber>
    </recommendedName>
</protein>
<dbReference type="PANTHER" id="PTHR32479">
    <property type="entry name" value="GLYCOLATE OXIDASE IRON-SULFUR SUBUNIT"/>
    <property type="match status" value="1"/>
</dbReference>
<dbReference type="Gene3D" id="1.10.1060.10">
    <property type="entry name" value="Alpha-helical ferredoxin"/>
    <property type="match status" value="1"/>
</dbReference>
<keyword evidence="2 6" id="KW-0479">Metal-binding</keyword>
<dbReference type="GO" id="GO:0019154">
    <property type="term" value="F:glycolate dehydrogenase activity"/>
    <property type="evidence" value="ECO:0007669"/>
    <property type="project" value="UniProtKB-EC"/>
</dbReference>
<evidence type="ECO:0000313" key="8">
    <source>
        <dbReference type="EMBL" id="ODR97781.1"/>
    </source>
</evidence>
<dbReference type="STRING" id="1774969.AUC69_01270"/>
<evidence type="ECO:0000256" key="3">
    <source>
        <dbReference type="ARBA" id="ARBA00022737"/>
    </source>
</evidence>
<dbReference type="Proteomes" id="UP000094472">
    <property type="component" value="Unassembled WGS sequence"/>
</dbReference>
<dbReference type="InterPro" id="IPR017896">
    <property type="entry name" value="4Fe4S_Fe-S-bd"/>
</dbReference>
<name>A0A1E3VWZ5_9HYPH</name>
<sequence length="432" mass="48000">MQTNFNALQLGDPNIARADEILRRCVHCGLCTATCPTYVLTGDERDSPRGRIYLMKQMFEGRDVTPTTVHHIDRCLSCLGCMTACPSEVDYMHLVDLARVRIEQRGHRSTKQRMTRWFLSRVLPNPNRFRLMLTLGWFAKPFRDVIAKMGFRRIAAALALVPPGALKLKILKPKSAFNPKAPQAKRVAIMLGCVQEVLAPAINLAAIRLLRRHGVDVMVVKDEACCGALVHHMGREEEARTFARHNIDAWTAVMRERLLDAIVLTAGGCGTMIKDYGNLLARDRGYAERAEYVSGLAKDVTEFLDDIGLNPPVMWTGLKVAYHGACSLQHGQRLDELPRRLLEQAGYTLTDIPEGHLCCGSAGTYNILEPELSGELRDRKLKNIEAIAPDVIVTGNIGCMAQLKAGTDIPFVHTVELLDWATGGPVRRPSSR</sequence>
<keyword evidence="6" id="KW-0813">Transport</keyword>
<dbReference type="InterPro" id="IPR012257">
    <property type="entry name" value="Glc_ox_4Fe-4S"/>
</dbReference>
<dbReference type="PIRSF" id="PIRSF000139">
    <property type="entry name" value="Glc_ox_4Fe-4S"/>
    <property type="match status" value="1"/>
</dbReference>
<dbReference type="InterPro" id="IPR017900">
    <property type="entry name" value="4Fe4S_Fe_S_CS"/>
</dbReference>
<dbReference type="GO" id="GO:0046872">
    <property type="term" value="F:metal ion binding"/>
    <property type="evidence" value="ECO:0007669"/>
    <property type="project" value="UniProtKB-UniRule"/>
</dbReference>
<reference evidence="8 9" key="1">
    <citation type="journal article" date="2016" name="Environ. Microbiol.">
        <title>New Methyloceanibacter diversity from North Sea sediments includes methanotroph containing solely the soluble methane monooxygenase.</title>
        <authorList>
            <person name="Vekeman B."/>
            <person name="Kerckhof F.M."/>
            <person name="Cremers G."/>
            <person name="de Vos P."/>
            <person name="Vandamme P."/>
            <person name="Boon N."/>
            <person name="Op den Camp H.J."/>
            <person name="Heylen K."/>
        </authorList>
    </citation>
    <scope>NUCLEOTIDE SEQUENCE [LARGE SCALE GENOMIC DNA]</scope>
    <source>
        <strain evidence="8 9">R-67175</strain>
    </source>
</reference>
<dbReference type="EC" id="1.1.99.14" evidence="6"/>